<dbReference type="SUPFAM" id="SSF54001">
    <property type="entry name" value="Cysteine proteinases"/>
    <property type="match status" value="1"/>
</dbReference>
<proteinExistence type="predicted"/>
<comment type="caution">
    <text evidence="1">The sequence shown here is derived from an EMBL/GenBank/DDBJ whole genome shotgun (WGS) entry which is preliminary data.</text>
</comment>
<name>A0A2R7YY14_9ACTN</name>
<dbReference type="Proteomes" id="UP000244867">
    <property type="component" value="Unassembled WGS sequence"/>
</dbReference>
<keyword evidence="2" id="KW-1185">Reference proteome</keyword>
<evidence type="ECO:0000313" key="2">
    <source>
        <dbReference type="Proteomes" id="UP000244867"/>
    </source>
</evidence>
<dbReference type="AlphaFoldDB" id="A0A2R7YY14"/>
<organism evidence="1 2">
    <name type="scientific">Nocardioides currus</name>
    <dbReference type="NCBI Taxonomy" id="2133958"/>
    <lineage>
        <taxon>Bacteria</taxon>
        <taxon>Bacillati</taxon>
        <taxon>Actinomycetota</taxon>
        <taxon>Actinomycetes</taxon>
        <taxon>Propionibacteriales</taxon>
        <taxon>Nocardioidaceae</taxon>
        <taxon>Nocardioides</taxon>
    </lineage>
</organism>
<accession>A0A2R7YY14</accession>
<dbReference type="RefSeq" id="WP_108344194.1">
    <property type="nucleotide sequence ID" value="NZ_PYXZ01000003.1"/>
</dbReference>
<dbReference type="OrthoDB" id="4823208at2"/>
<dbReference type="InterPro" id="IPR038765">
    <property type="entry name" value="Papain-like_cys_pep_sf"/>
</dbReference>
<dbReference type="Gene3D" id="3.90.1720.10">
    <property type="entry name" value="endopeptidase domain like (from Nostoc punctiforme)"/>
    <property type="match status" value="1"/>
</dbReference>
<gene>
    <name evidence="1" type="ORF">C7S10_09480</name>
</gene>
<dbReference type="EMBL" id="PYXZ01000003">
    <property type="protein sequence ID" value="PUA81253.1"/>
    <property type="molecule type" value="Genomic_DNA"/>
</dbReference>
<sequence>MNGEPLEAITVGQAVDLTRTGDLWLFRGRTVADRAIRTLTNSPVNHVGMAIVIDDLPPLMWHAELSRVLTDVWTGGHHRGVQLHDLREAVDRWSDTYGQQAWMRQLTPEVGRAEEDAAMKAVARLDGVSFPSTARLAAKWFRGRDAYVARRKRGVKVRPEQAFCAEVVATTLQDMGILALDRRAQWFDPGTFWSGDHLPLIDGWSYGREVKVGQPGAGPVPSARDRWR</sequence>
<evidence type="ECO:0008006" key="3">
    <source>
        <dbReference type="Google" id="ProtNLM"/>
    </source>
</evidence>
<evidence type="ECO:0000313" key="1">
    <source>
        <dbReference type="EMBL" id="PUA81253.1"/>
    </source>
</evidence>
<reference evidence="1 2" key="1">
    <citation type="submission" date="2018-03" db="EMBL/GenBank/DDBJ databases">
        <authorList>
            <person name="Keele B.F."/>
        </authorList>
    </citation>
    <scope>NUCLEOTIDE SEQUENCE [LARGE SCALE GENOMIC DNA]</scope>
    <source>
        <strain evidence="1 2">IB-3</strain>
    </source>
</reference>
<protein>
    <recommendedName>
        <fullName evidence="3">Guanylate cyclase</fullName>
    </recommendedName>
</protein>